<dbReference type="HOGENOM" id="CLU_1188384_0_0_0"/>
<accession>H8H3H0</accession>
<gene>
    <name evidence="1" type="ordered locus">DGo_PC0275</name>
</gene>
<reference evidence="1 2" key="1">
    <citation type="journal article" date="2012" name="PLoS ONE">
        <title>Genome sequence and transcriptome analysis of the radioresistant bacterium Deinococcus gobiensis: insights into the extreme environmental adaptations.</title>
        <authorList>
            <person name="Yuan M."/>
            <person name="Chen M."/>
            <person name="Zhang W."/>
            <person name="Lu W."/>
            <person name="Wang J."/>
            <person name="Yang M."/>
            <person name="Zhao P."/>
            <person name="Tang R."/>
            <person name="Li X."/>
            <person name="Hao Y."/>
            <person name="Zhou Z."/>
            <person name="Zhan Y."/>
            <person name="Yu H."/>
            <person name="Teng C."/>
            <person name="Yan Y."/>
            <person name="Ping S."/>
            <person name="Wang Y."/>
            <person name="Lin M."/>
        </authorList>
    </citation>
    <scope>NUCLEOTIDE SEQUENCE [LARGE SCALE GENOMIC DNA]</scope>
    <source>
        <strain evidence="2">DSM 21396 / JCM 16679 / CGMCC 1.7299 / I-0</strain>
        <plasmid evidence="1">P3</plasmid>
    </source>
</reference>
<evidence type="ECO:0000313" key="2">
    <source>
        <dbReference type="Proteomes" id="UP000007575"/>
    </source>
</evidence>
<proteinExistence type="predicted"/>
<sequence length="233" mass="24924">MSNERGHELCYQQNGGGCLRRYGPDLLHQAVEGRGGRIRHPFTVGEVLVVSGQICVPDAPAYAAPGPMCSLYAVSVRLILPLFAAAFSLGCTACTRQPVVVSVATDSRIFQGNWSGIPRKLGTGEALGEVKVNVAATYLSPTSYALSGTLALDGVTYTLEGAARAFDGARLKPQMSQVVPTIQWNTELRHGDQIVGNLFGSEYIAATDPKIDSTSTRLVLKSQGYDLLLRRVP</sequence>
<organism evidence="1 2">
    <name type="scientific">Deinococcus gobiensis (strain DSM 21396 / JCM 16679 / CGMCC 1.7299 / I-0)</name>
    <dbReference type="NCBI Taxonomy" id="745776"/>
    <lineage>
        <taxon>Bacteria</taxon>
        <taxon>Thermotogati</taxon>
        <taxon>Deinococcota</taxon>
        <taxon>Deinococci</taxon>
        <taxon>Deinococcales</taxon>
        <taxon>Deinococcaceae</taxon>
        <taxon>Deinococcus</taxon>
    </lineage>
</organism>
<name>H8H3H0_DEIGI</name>
<dbReference type="AlphaFoldDB" id="H8H3H0"/>
<dbReference type="KEGG" id="dgo:DGo_PC0275"/>
<protein>
    <submittedName>
        <fullName evidence="1">Uncharacterized protein</fullName>
    </submittedName>
</protein>
<dbReference type="Proteomes" id="UP000007575">
    <property type="component" value="Plasmid P3"/>
</dbReference>
<dbReference type="EMBL" id="CP002194">
    <property type="protein sequence ID" value="AFD28067.1"/>
    <property type="molecule type" value="Genomic_DNA"/>
</dbReference>
<evidence type="ECO:0000313" key="1">
    <source>
        <dbReference type="EMBL" id="AFD28067.1"/>
    </source>
</evidence>
<geneLocation type="plasmid" evidence="1 2">
    <name>P3</name>
</geneLocation>
<dbReference type="PATRIC" id="fig|745776.4.peg.3987"/>
<keyword evidence="2" id="KW-1185">Reference proteome</keyword>
<keyword evidence="1" id="KW-0614">Plasmid</keyword>